<dbReference type="EMBL" id="SIUB01000004">
    <property type="protein sequence ID" value="TBN53441.1"/>
    <property type="molecule type" value="Genomic_DNA"/>
</dbReference>
<evidence type="ECO:0000259" key="12">
    <source>
        <dbReference type="PROSITE" id="PS50893"/>
    </source>
</evidence>
<dbReference type="Pfam" id="PF00664">
    <property type="entry name" value="ABC_membrane"/>
    <property type="match status" value="1"/>
</dbReference>
<keyword evidence="4" id="KW-1003">Cell membrane</keyword>
<keyword evidence="5" id="KW-0762">Sugar transport</keyword>
<dbReference type="PANTHER" id="PTHR43394:SF1">
    <property type="entry name" value="ATP-BINDING CASSETTE SUB-FAMILY B MEMBER 10, MITOCHONDRIAL"/>
    <property type="match status" value="1"/>
</dbReference>
<evidence type="ECO:0000256" key="10">
    <source>
        <dbReference type="ARBA" id="ARBA00023136"/>
    </source>
</evidence>
<dbReference type="Gene3D" id="1.20.1560.10">
    <property type="entry name" value="ABC transporter type 1, transmembrane domain"/>
    <property type="match status" value="1"/>
</dbReference>
<dbReference type="PROSITE" id="PS50929">
    <property type="entry name" value="ABC_TM1F"/>
    <property type="match status" value="1"/>
</dbReference>
<dbReference type="PANTHER" id="PTHR43394">
    <property type="entry name" value="ATP-DEPENDENT PERMEASE MDL1, MITOCHONDRIAL"/>
    <property type="match status" value="1"/>
</dbReference>
<evidence type="ECO:0000256" key="1">
    <source>
        <dbReference type="ARBA" id="ARBA00004651"/>
    </source>
</evidence>
<proteinExistence type="inferred from homology"/>
<feature type="transmembrane region" description="Helical" evidence="11">
    <location>
        <begin position="68"/>
        <end position="89"/>
    </location>
</feature>
<feature type="transmembrane region" description="Helical" evidence="11">
    <location>
        <begin position="31"/>
        <end position="56"/>
    </location>
</feature>
<dbReference type="FunFam" id="3.40.50.300:FF:000221">
    <property type="entry name" value="Multidrug ABC transporter ATP-binding protein"/>
    <property type="match status" value="1"/>
</dbReference>
<feature type="domain" description="ABC transmembrane type-1" evidence="13">
    <location>
        <begin position="33"/>
        <end position="314"/>
    </location>
</feature>
<dbReference type="SMART" id="SM00382">
    <property type="entry name" value="AAA"/>
    <property type="match status" value="1"/>
</dbReference>
<dbReference type="GO" id="GO:0005886">
    <property type="term" value="C:plasma membrane"/>
    <property type="evidence" value="ECO:0007669"/>
    <property type="project" value="UniProtKB-SubCell"/>
</dbReference>
<dbReference type="SUPFAM" id="SSF52540">
    <property type="entry name" value="P-loop containing nucleoside triphosphate hydrolases"/>
    <property type="match status" value="1"/>
</dbReference>
<dbReference type="PROSITE" id="PS50893">
    <property type="entry name" value="ABC_TRANSPORTER_2"/>
    <property type="match status" value="1"/>
</dbReference>
<evidence type="ECO:0000256" key="8">
    <source>
        <dbReference type="ARBA" id="ARBA00022840"/>
    </source>
</evidence>
<dbReference type="InterPro" id="IPR027417">
    <property type="entry name" value="P-loop_NTPase"/>
</dbReference>
<dbReference type="PROSITE" id="PS00211">
    <property type="entry name" value="ABC_TRANSPORTER_1"/>
    <property type="match status" value="1"/>
</dbReference>
<evidence type="ECO:0000256" key="11">
    <source>
        <dbReference type="SAM" id="Phobius"/>
    </source>
</evidence>
<dbReference type="AlphaFoldDB" id="A0A4Q9GJJ4"/>
<keyword evidence="9 11" id="KW-1133">Transmembrane helix</keyword>
<evidence type="ECO:0000256" key="6">
    <source>
        <dbReference type="ARBA" id="ARBA00022692"/>
    </source>
</evidence>
<dbReference type="InterPro" id="IPR039421">
    <property type="entry name" value="Type_1_exporter"/>
</dbReference>
<comment type="subcellular location">
    <subcellularLocation>
        <location evidence="1">Cell membrane</location>
        <topology evidence="1">Multi-pass membrane protein</topology>
    </subcellularLocation>
</comment>
<accession>A0A4Q9GJJ4</accession>
<keyword evidence="8 14" id="KW-0067">ATP-binding</keyword>
<dbReference type="GO" id="GO:0015421">
    <property type="term" value="F:ABC-type oligopeptide transporter activity"/>
    <property type="evidence" value="ECO:0007669"/>
    <property type="project" value="TreeGrafter"/>
</dbReference>
<evidence type="ECO:0000256" key="4">
    <source>
        <dbReference type="ARBA" id="ARBA00022475"/>
    </source>
</evidence>
<keyword evidence="3" id="KW-0813">Transport</keyword>
<dbReference type="InterPro" id="IPR036640">
    <property type="entry name" value="ABC1_TM_sf"/>
</dbReference>
<dbReference type="SUPFAM" id="SSF90123">
    <property type="entry name" value="ABC transporter transmembrane region"/>
    <property type="match status" value="1"/>
</dbReference>
<dbReference type="InterPro" id="IPR017871">
    <property type="entry name" value="ABC_transporter-like_CS"/>
</dbReference>
<evidence type="ECO:0000313" key="15">
    <source>
        <dbReference type="Proteomes" id="UP000291613"/>
    </source>
</evidence>
<evidence type="ECO:0000256" key="7">
    <source>
        <dbReference type="ARBA" id="ARBA00022741"/>
    </source>
</evidence>
<keyword evidence="7" id="KW-0547">Nucleotide-binding</keyword>
<organism evidence="14 15">
    <name type="scientific">Hansschlegelia quercus</name>
    <dbReference type="NCBI Taxonomy" id="2528245"/>
    <lineage>
        <taxon>Bacteria</taxon>
        <taxon>Pseudomonadati</taxon>
        <taxon>Pseudomonadota</taxon>
        <taxon>Alphaproteobacteria</taxon>
        <taxon>Hyphomicrobiales</taxon>
        <taxon>Methylopilaceae</taxon>
        <taxon>Hansschlegelia</taxon>
    </lineage>
</organism>
<dbReference type="GO" id="GO:0005524">
    <property type="term" value="F:ATP binding"/>
    <property type="evidence" value="ECO:0007669"/>
    <property type="project" value="UniProtKB-KW"/>
</dbReference>
<dbReference type="InterPro" id="IPR011527">
    <property type="entry name" value="ABC1_TM_dom"/>
</dbReference>
<dbReference type="Gene3D" id="3.40.50.300">
    <property type="entry name" value="P-loop containing nucleotide triphosphate hydrolases"/>
    <property type="match status" value="1"/>
</dbReference>
<dbReference type="RefSeq" id="WP_131003497.1">
    <property type="nucleotide sequence ID" value="NZ_JBHSZR010000007.1"/>
</dbReference>
<dbReference type="InterPro" id="IPR003593">
    <property type="entry name" value="AAA+_ATPase"/>
</dbReference>
<dbReference type="InterPro" id="IPR003439">
    <property type="entry name" value="ABC_transporter-like_ATP-bd"/>
</dbReference>
<dbReference type="OrthoDB" id="9804259at2"/>
<protein>
    <submittedName>
        <fullName evidence="14">Glucan ABC transporter ATP-binding protein/ permease</fullName>
    </submittedName>
</protein>
<dbReference type="GO" id="GO:0016887">
    <property type="term" value="F:ATP hydrolysis activity"/>
    <property type="evidence" value="ECO:0007669"/>
    <property type="project" value="InterPro"/>
</dbReference>
<evidence type="ECO:0000256" key="9">
    <source>
        <dbReference type="ARBA" id="ARBA00022989"/>
    </source>
</evidence>
<evidence type="ECO:0000256" key="2">
    <source>
        <dbReference type="ARBA" id="ARBA00005417"/>
    </source>
</evidence>
<comment type="similarity">
    <text evidence="2">Belongs to the ABC transporter superfamily.</text>
</comment>
<dbReference type="NCBIfam" id="NF010178">
    <property type="entry name" value="PRK13657.1"/>
    <property type="match status" value="1"/>
</dbReference>
<keyword evidence="15" id="KW-1185">Reference proteome</keyword>
<reference evidence="14 15" key="1">
    <citation type="submission" date="2019-02" db="EMBL/GenBank/DDBJ databases">
        <title>Hansschlegelia quercus sp. nov., a novel methylotrophic bacterium from buds of oak (Quercus robur L.).</title>
        <authorList>
            <person name="Agafonova N.V."/>
            <person name="Kaparullina E.N."/>
            <person name="Grouzdev D.S."/>
            <person name="Doronina N.V."/>
        </authorList>
    </citation>
    <scope>NUCLEOTIDE SEQUENCE [LARGE SCALE GENOMIC DNA]</scope>
    <source>
        <strain evidence="14 15">Dub</strain>
    </source>
</reference>
<comment type="caution">
    <text evidence="14">The sequence shown here is derived from an EMBL/GenBank/DDBJ whole genome shotgun (WGS) entry which is preliminary data.</text>
</comment>
<evidence type="ECO:0000259" key="13">
    <source>
        <dbReference type="PROSITE" id="PS50929"/>
    </source>
</evidence>
<feature type="transmembrane region" description="Helical" evidence="11">
    <location>
        <begin position="140"/>
        <end position="163"/>
    </location>
</feature>
<feature type="domain" description="ABC transporter" evidence="12">
    <location>
        <begin position="348"/>
        <end position="582"/>
    </location>
</feature>
<keyword evidence="10 11" id="KW-0472">Membrane</keyword>
<dbReference type="Proteomes" id="UP000291613">
    <property type="component" value="Unassembled WGS sequence"/>
</dbReference>
<evidence type="ECO:0000256" key="5">
    <source>
        <dbReference type="ARBA" id="ARBA00022597"/>
    </source>
</evidence>
<sequence length="609" mass="63928">MPKIKSSSVPKRGFVATYERAIALLGPERPLAFWLAIGNVALAIAAFAEPVLFGRIIDRLTSGGGSGVAEIAALWAALALAAIGGRVWVSLNADRLSHRRRLAVMTEVFGHALSLPLSFHRRTHSGRIVKALTSGSNALADVWLSLFRSGLATLVGLVALLPATLALNLRLGLILVALVVIFAIATTILLRRTQARQENIEGHHSDLAQRAADAVSQVAVVQSFARVRAEMQGLSSVMQRLLDVQMPLLSMWALAAAATPAAGTLTVLGVVLAGAALNAQGLASVGEIVTFASLATLVIGRLGDAVALINMLMLNAPKIGEMLDLLEVAPDVAERPDARDPARSSGRVAFDAVSFAYEAGRPTLVDVSFEARPGETIALVGATGSGKSTCLALLSRTFDPQAGRVTIDGADIRDLTLEGLRRNVGVVFQEPMLFARTIAENLRVGRPDATEAELEAACVKAQVLDVVRRLPMGFDTLLGERGASLSGGERQRLAIARALLKDPPILVLDEATSALDAGTETRVQAALDEARRGRTTLVIAHRLATVRDADLVLVFEDGRIVERGAFKDLVAAGGAFAKLVAAQALTSAKSPASPLLDSGRPLLPIGTGG</sequence>
<evidence type="ECO:0000256" key="3">
    <source>
        <dbReference type="ARBA" id="ARBA00022448"/>
    </source>
</evidence>
<feature type="transmembrane region" description="Helical" evidence="11">
    <location>
        <begin position="169"/>
        <end position="190"/>
    </location>
</feature>
<name>A0A4Q9GJJ4_9HYPH</name>
<evidence type="ECO:0000313" key="14">
    <source>
        <dbReference type="EMBL" id="TBN53441.1"/>
    </source>
</evidence>
<feature type="transmembrane region" description="Helical" evidence="11">
    <location>
        <begin position="248"/>
        <end position="276"/>
    </location>
</feature>
<gene>
    <name evidence="14" type="ORF">EYR15_10540</name>
</gene>
<dbReference type="Pfam" id="PF00005">
    <property type="entry name" value="ABC_tran"/>
    <property type="match status" value="1"/>
</dbReference>
<keyword evidence="6 11" id="KW-0812">Transmembrane</keyword>